<protein>
    <recommendedName>
        <fullName evidence="3">Molecular chaperone DnaJ</fullName>
    </recommendedName>
</protein>
<sequence>MRDPYDVLGMSRDSSPDALRARYEELKARYSEQRFEDGERGNEGARLLSELESCWAEIQQDLKGGSKTIAGDYANVESYIRSGDYDSAQSELDAIPTRDGKWHYYQSIVFYKREWLSESRAQLVLAVQMEPDNEKYKESLRKLDLVMGNAHADPNSMGRGQQGPYDQGYDQSYRQQYAEDNSQAQQAGNVCANCVCAYCMTELCCAMMRGCH</sequence>
<name>A0A9D1TS21_9FIRM</name>
<comment type="caution">
    <text evidence="1">The sequence shown here is derived from an EMBL/GenBank/DDBJ whole genome shotgun (WGS) entry which is preliminary data.</text>
</comment>
<dbReference type="AlphaFoldDB" id="A0A9D1TS21"/>
<dbReference type="EMBL" id="DXHS01000114">
    <property type="protein sequence ID" value="HIW03019.1"/>
    <property type="molecule type" value="Genomic_DNA"/>
</dbReference>
<evidence type="ECO:0008006" key="3">
    <source>
        <dbReference type="Google" id="ProtNLM"/>
    </source>
</evidence>
<dbReference type="Proteomes" id="UP000823990">
    <property type="component" value="Unassembled WGS sequence"/>
</dbReference>
<reference evidence="1" key="1">
    <citation type="journal article" date="2021" name="PeerJ">
        <title>Extensive microbial diversity within the chicken gut microbiome revealed by metagenomics and culture.</title>
        <authorList>
            <person name="Gilroy R."/>
            <person name="Ravi A."/>
            <person name="Getino M."/>
            <person name="Pursley I."/>
            <person name="Horton D.L."/>
            <person name="Alikhan N.F."/>
            <person name="Baker D."/>
            <person name="Gharbi K."/>
            <person name="Hall N."/>
            <person name="Watson M."/>
            <person name="Adriaenssens E.M."/>
            <person name="Foster-Nyarko E."/>
            <person name="Jarju S."/>
            <person name="Secka A."/>
            <person name="Antonio M."/>
            <person name="Oren A."/>
            <person name="Chaudhuri R.R."/>
            <person name="La Ragione R."/>
            <person name="Hildebrand F."/>
            <person name="Pallen M.J."/>
        </authorList>
    </citation>
    <scope>NUCLEOTIDE SEQUENCE</scope>
    <source>
        <strain evidence="1">12435</strain>
    </source>
</reference>
<accession>A0A9D1TS21</accession>
<evidence type="ECO:0000313" key="2">
    <source>
        <dbReference type="Proteomes" id="UP000823990"/>
    </source>
</evidence>
<organism evidence="1 2">
    <name type="scientific">Candidatus Protoclostridium stercorigallinarum</name>
    <dbReference type="NCBI Taxonomy" id="2838741"/>
    <lineage>
        <taxon>Bacteria</taxon>
        <taxon>Bacillati</taxon>
        <taxon>Bacillota</taxon>
        <taxon>Clostridia</taxon>
        <taxon>Candidatus Protoclostridium</taxon>
    </lineage>
</organism>
<evidence type="ECO:0000313" key="1">
    <source>
        <dbReference type="EMBL" id="HIW03019.1"/>
    </source>
</evidence>
<reference evidence="1" key="2">
    <citation type="submission" date="2021-04" db="EMBL/GenBank/DDBJ databases">
        <authorList>
            <person name="Gilroy R."/>
        </authorList>
    </citation>
    <scope>NUCLEOTIDE SEQUENCE</scope>
    <source>
        <strain evidence="1">12435</strain>
    </source>
</reference>
<gene>
    <name evidence="1" type="ORF">H9892_06735</name>
</gene>
<proteinExistence type="predicted"/>